<proteinExistence type="predicted"/>
<accession>A0A3D8QIV1</accession>
<keyword evidence="3" id="KW-1185">Reference proteome</keyword>
<dbReference type="InterPro" id="IPR036291">
    <property type="entry name" value="NAD(P)-bd_dom_sf"/>
</dbReference>
<evidence type="ECO:0000259" key="1">
    <source>
        <dbReference type="Pfam" id="PF01370"/>
    </source>
</evidence>
<comment type="caution">
    <text evidence="2">The sequence shown here is derived from an EMBL/GenBank/DDBJ whole genome shotgun (WGS) entry which is preliminary data.</text>
</comment>
<dbReference type="Pfam" id="PF01370">
    <property type="entry name" value="Epimerase"/>
    <property type="match status" value="1"/>
</dbReference>
<dbReference type="PANTHER" id="PTHR43355">
    <property type="entry name" value="FLAVIN REDUCTASE (NADPH)"/>
    <property type="match status" value="1"/>
</dbReference>
<dbReference type="PANTHER" id="PTHR43355:SF7">
    <property type="entry name" value="NAD(P)-BINDING DOMAIN-CONTAINING PROTEIN"/>
    <property type="match status" value="1"/>
</dbReference>
<dbReference type="SUPFAM" id="SSF51735">
    <property type="entry name" value="NAD(P)-binding Rossmann-fold domains"/>
    <property type="match status" value="1"/>
</dbReference>
<evidence type="ECO:0000313" key="3">
    <source>
        <dbReference type="Proteomes" id="UP000256328"/>
    </source>
</evidence>
<dbReference type="Proteomes" id="UP000256328">
    <property type="component" value="Unassembled WGS sequence"/>
</dbReference>
<dbReference type="InterPro" id="IPR051606">
    <property type="entry name" value="Polyketide_Oxido-like"/>
</dbReference>
<gene>
    <name evidence="2" type="ORF">BP5796_11559</name>
</gene>
<reference evidence="2 3" key="1">
    <citation type="journal article" date="2018" name="IMA Fungus">
        <title>IMA Genome-F 9: Draft genome sequence of Annulohypoxylon stygium, Aspergillus mulundensis, Berkeleyomyces basicola (syn. Thielaviopsis basicola), Ceratocystis smalleyi, two Cercospora beticola strains, Coleophoma cylindrospora, Fusarium fracticaudum, Phialophora cf. hyalina, and Morchella septimelata.</title>
        <authorList>
            <person name="Wingfield B.D."/>
            <person name="Bills G.F."/>
            <person name="Dong Y."/>
            <person name="Huang W."/>
            <person name="Nel W.J."/>
            <person name="Swalarsk-Parry B.S."/>
            <person name="Vaghefi N."/>
            <person name="Wilken P.M."/>
            <person name="An Z."/>
            <person name="de Beer Z.W."/>
            <person name="De Vos L."/>
            <person name="Chen L."/>
            <person name="Duong T.A."/>
            <person name="Gao Y."/>
            <person name="Hammerbacher A."/>
            <person name="Kikkert J.R."/>
            <person name="Li Y."/>
            <person name="Li H."/>
            <person name="Li K."/>
            <person name="Li Q."/>
            <person name="Liu X."/>
            <person name="Ma X."/>
            <person name="Naidoo K."/>
            <person name="Pethybridge S.J."/>
            <person name="Sun J."/>
            <person name="Steenkamp E.T."/>
            <person name="van der Nest M.A."/>
            <person name="van Wyk S."/>
            <person name="Wingfield M.J."/>
            <person name="Xiong C."/>
            <person name="Yue Q."/>
            <person name="Zhang X."/>
        </authorList>
    </citation>
    <scope>NUCLEOTIDE SEQUENCE [LARGE SCALE GENOMIC DNA]</scope>
    <source>
        <strain evidence="2 3">BP5796</strain>
    </source>
</reference>
<sequence length="259" mass="27692">MKVLLLGITGNVGSRLAPALIAHDHQVVAYVRPSSRNKIDPVLAKQLIAIHEGDATETDAIKHAILANDCSAVVNTAGLAAITPFSASLGLPQIFAAVVSATVAAHQARGKDSPPIRLWMLSGATILDNPSKPGKLVGDSVPLFPEHRGNWKLIEKTSKEDIAWSLMCPSNMVPEPTPMSPEERRGNLMAGADKPPGWRRTWLDRIPVLGGFLSVATHMGGYEIPLEGCTEWLASDLEKGLKSELIGHRVSLKVAARSS</sequence>
<name>A0A3D8QIV1_9HELO</name>
<protein>
    <recommendedName>
        <fullName evidence="1">NAD-dependent epimerase/dehydratase domain-containing protein</fullName>
    </recommendedName>
</protein>
<dbReference type="Gene3D" id="3.40.50.720">
    <property type="entry name" value="NAD(P)-binding Rossmann-like Domain"/>
    <property type="match status" value="1"/>
</dbReference>
<organism evidence="2 3">
    <name type="scientific">Coleophoma crateriformis</name>
    <dbReference type="NCBI Taxonomy" id="565419"/>
    <lineage>
        <taxon>Eukaryota</taxon>
        <taxon>Fungi</taxon>
        <taxon>Dikarya</taxon>
        <taxon>Ascomycota</taxon>
        <taxon>Pezizomycotina</taxon>
        <taxon>Leotiomycetes</taxon>
        <taxon>Helotiales</taxon>
        <taxon>Dermateaceae</taxon>
        <taxon>Coleophoma</taxon>
    </lineage>
</organism>
<dbReference type="EMBL" id="PDLN01000018">
    <property type="protein sequence ID" value="RDW61667.1"/>
    <property type="molecule type" value="Genomic_DNA"/>
</dbReference>
<dbReference type="InterPro" id="IPR001509">
    <property type="entry name" value="Epimerase_deHydtase"/>
</dbReference>
<dbReference type="OrthoDB" id="10254221at2759"/>
<dbReference type="AlphaFoldDB" id="A0A3D8QIV1"/>
<dbReference type="GO" id="GO:0016646">
    <property type="term" value="F:oxidoreductase activity, acting on the CH-NH group of donors, NAD or NADP as acceptor"/>
    <property type="evidence" value="ECO:0007669"/>
    <property type="project" value="TreeGrafter"/>
</dbReference>
<feature type="domain" description="NAD-dependent epimerase/dehydratase" evidence="1">
    <location>
        <begin position="3"/>
        <end position="91"/>
    </location>
</feature>
<evidence type="ECO:0000313" key="2">
    <source>
        <dbReference type="EMBL" id="RDW61667.1"/>
    </source>
</evidence>